<sequence length="185" mass="20415">MRAYAYVVGSGIGPGSALLDLARGLGFAGVSSYSGITQAEQQAQVTPLCFFLCAATEDFASLRNVANAVRFSTTRRLRFSPLIYFAESPSVDGINACLNMGFDDIITMPFTRKRVLDRVARQVGQNVTYYETPSYFGPDRRGRDAPQSRVQDKRHGGPFRRLEIIRSLTSGVNVLRDEQFASALM</sequence>
<gene>
    <name evidence="1" type="ORF">NF348_04600</name>
</gene>
<dbReference type="RefSeq" id="WP_254673929.1">
    <property type="nucleotide sequence ID" value="NZ_JAMWDU010000002.1"/>
</dbReference>
<protein>
    <recommendedName>
        <fullName evidence="3">Response regulatory domain-containing protein</fullName>
    </recommendedName>
</protein>
<dbReference type="EMBL" id="JAMWDU010000002">
    <property type="protein sequence ID" value="MCP8886375.1"/>
    <property type="molecule type" value="Genomic_DNA"/>
</dbReference>
<comment type="caution">
    <text evidence="1">The sequence shown here is derived from an EMBL/GenBank/DDBJ whole genome shotgun (WGS) entry which is preliminary data.</text>
</comment>
<organism evidence="1 2">
    <name type="scientific">Devosia ureilytica</name>
    <dbReference type="NCBI Taxonomy" id="2952754"/>
    <lineage>
        <taxon>Bacteria</taxon>
        <taxon>Pseudomonadati</taxon>
        <taxon>Pseudomonadota</taxon>
        <taxon>Alphaproteobacteria</taxon>
        <taxon>Hyphomicrobiales</taxon>
        <taxon>Devosiaceae</taxon>
        <taxon>Devosia</taxon>
    </lineage>
</organism>
<keyword evidence="2" id="KW-1185">Reference proteome</keyword>
<evidence type="ECO:0008006" key="3">
    <source>
        <dbReference type="Google" id="ProtNLM"/>
    </source>
</evidence>
<evidence type="ECO:0000313" key="2">
    <source>
        <dbReference type="Proteomes" id="UP001060275"/>
    </source>
</evidence>
<dbReference type="Proteomes" id="UP001060275">
    <property type="component" value="Unassembled WGS sequence"/>
</dbReference>
<accession>A0A9Q4FS00</accession>
<name>A0A9Q4FS00_9HYPH</name>
<evidence type="ECO:0000313" key="1">
    <source>
        <dbReference type="EMBL" id="MCP8886375.1"/>
    </source>
</evidence>
<reference evidence="1" key="1">
    <citation type="submission" date="2022-06" db="EMBL/GenBank/DDBJ databases">
        <title>Devosia sp. XJ19-45 genome assembly.</title>
        <authorList>
            <person name="Li B."/>
            <person name="Cai M."/>
            <person name="Nie G."/>
            <person name="Li W."/>
        </authorList>
    </citation>
    <scope>NUCLEOTIDE SEQUENCE</scope>
    <source>
        <strain evidence="1">XJ19-45</strain>
    </source>
</reference>
<proteinExistence type="predicted"/>
<dbReference type="AlphaFoldDB" id="A0A9Q4FS00"/>